<dbReference type="Pfam" id="PF00153">
    <property type="entry name" value="Mito_carr"/>
    <property type="match status" value="3"/>
</dbReference>
<dbReference type="InterPro" id="IPR044712">
    <property type="entry name" value="SLC25A32-like"/>
</dbReference>
<evidence type="ECO:0000313" key="18">
    <source>
        <dbReference type="Proteomes" id="UP000186922"/>
    </source>
</evidence>
<dbReference type="PANTHER" id="PTHR45683">
    <property type="entry name" value="MITOCHONDRIAL NICOTINAMIDE ADENINE DINUCLEOTIDE TRANSPORTER 1-RELATED-RELATED"/>
    <property type="match status" value="1"/>
</dbReference>
<keyword evidence="3 15" id="KW-0813">Transport</keyword>
<dbReference type="GO" id="GO:0015711">
    <property type="term" value="P:organic anion transport"/>
    <property type="evidence" value="ECO:0007669"/>
    <property type="project" value="UniProtKB-ARBA"/>
</dbReference>
<feature type="repeat" description="Solcar" evidence="14">
    <location>
        <begin position="138"/>
        <end position="230"/>
    </location>
</feature>
<keyword evidence="7 16" id="KW-1133">Transmembrane helix</keyword>
<dbReference type="EMBL" id="BDGG01000001">
    <property type="protein sequence ID" value="GAU87901.1"/>
    <property type="molecule type" value="Genomic_DNA"/>
</dbReference>
<evidence type="ECO:0000256" key="15">
    <source>
        <dbReference type="RuleBase" id="RU000488"/>
    </source>
</evidence>
<evidence type="ECO:0000256" key="6">
    <source>
        <dbReference type="ARBA" id="ARBA00022792"/>
    </source>
</evidence>
<dbReference type="STRING" id="947166.A0A1D1UEJ0"/>
<keyword evidence="18" id="KW-1185">Reference proteome</keyword>
<dbReference type="InterPro" id="IPR002067">
    <property type="entry name" value="MCP"/>
</dbReference>
<evidence type="ECO:0000256" key="14">
    <source>
        <dbReference type="PROSITE-ProRule" id="PRU00282"/>
    </source>
</evidence>
<dbReference type="InterPro" id="IPR018108">
    <property type="entry name" value="MCP_transmembrane"/>
</dbReference>
<evidence type="ECO:0000313" key="17">
    <source>
        <dbReference type="EMBL" id="GAU87901.1"/>
    </source>
</evidence>
<feature type="transmembrane region" description="Helical" evidence="16">
    <location>
        <begin position="298"/>
        <end position="321"/>
    </location>
</feature>
<dbReference type="AlphaFoldDB" id="A0A1D1UEJ0"/>
<comment type="caution">
    <text evidence="17">The sequence shown here is derived from an EMBL/GenBank/DDBJ whole genome shotgun (WGS) entry which is preliminary data.</text>
</comment>
<evidence type="ECO:0000256" key="1">
    <source>
        <dbReference type="ARBA" id="ARBA00004448"/>
    </source>
</evidence>
<feature type="repeat" description="Solcar" evidence="14">
    <location>
        <begin position="243"/>
        <end position="327"/>
    </location>
</feature>
<organism evidence="17 18">
    <name type="scientific">Ramazzottius varieornatus</name>
    <name type="common">Water bear</name>
    <name type="synonym">Tardigrade</name>
    <dbReference type="NCBI Taxonomy" id="947166"/>
    <lineage>
        <taxon>Eukaryota</taxon>
        <taxon>Metazoa</taxon>
        <taxon>Ecdysozoa</taxon>
        <taxon>Tardigrada</taxon>
        <taxon>Eutardigrada</taxon>
        <taxon>Parachela</taxon>
        <taxon>Hypsibioidea</taxon>
        <taxon>Ramazzottiidae</taxon>
        <taxon>Ramazzottius</taxon>
    </lineage>
</organism>
<keyword evidence="8" id="KW-0496">Mitochondrion</keyword>
<proteinExistence type="inferred from homology"/>
<keyword evidence="5" id="KW-0677">Repeat</keyword>
<evidence type="ECO:0000256" key="3">
    <source>
        <dbReference type="ARBA" id="ARBA00022448"/>
    </source>
</evidence>
<evidence type="ECO:0000256" key="7">
    <source>
        <dbReference type="ARBA" id="ARBA00022989"/>
    </source>
</evidence>
<evidence type="ECO:0000256" key="13">
    <source>
        <dbReference type="ARBA" id="ARBA00079992"/>
    </source>
</evidence>
<comment type="catalytic activity">
    <reaction evidence="10">
        <text>FAD(in) = FAD(out)</text>
        <dbReference type="Rhea" id="RHEA:76535"/>
        <dbReference type="ChEBI" id="CHEBI:57692"/>
    </reaction>
</comment>
<dbReference type="OrthoDB" id="428293at2759"/>
<dbReference type="Gene3D" id="1.50.40.10">
    <property type="entry name" value="Mitochondrial carrier domain"/>
    <property type="match status" value="1"/>
</dbReference>
<dbReference type="GO" id="GO:0005743">
    <property type="term" value="C:mitochondrial inner membrane"/>
    <property type="evidence" value="ECO:0007669"/>
    <property type="project" value="UniProtKB-SubCell"/>
</dbReference>
<dbReference type="GO" id="GO:0015215">
    <property type="term" value="F:nucleotide transmembrane transporter activity"/>
    <property type="evidence" value="ECO:0007669"/>
    <property type="project" value="UniProtKB-ARBA"/>
</dbReference>
<reference evidence="17 18" key="1">
    <citation type="journal article" date="2016" name="Nat. Commun.">
        <title>Extremotolerant tardigrade genome and improved radiotolerance of human cultured cells by tardigrade-unique protein.</title>
        <authorList>
            <person name="Hashimoto T."/>
            <person name="Horikawa D.D."/>
            <person name="Saito Y."/>
            <person name="Kuwahara H."/>
            <person name="Kozuka-Hata H."/>
            <person name="Shin-I T."/>
            <person name="Minakuchi Y."/>
            <person name="Ohishi K."/>
            <person name="Motoyama A."/>
            <person name="Aizu T."/>
            <person name="Enomoto A."/>
            <person name="Kondo K."/>
            <person name="Tanaka S."/>
            <person name="Hara Y."/>
            <person name="Koshikawa S."/>
            <person name="Sagara H."/>
            <person name="Miura T."/>
            <person name="Yokobori S."/>
            <person name="Miyagawa K."/>
            <person name="Suzuki Y."/>
            <person name="Kubo T."/>
            <person name="Oyama M."/>
            <person name="Kohara Y."/>
            <person name="Fujiyama A."/>
            <person name="Arakawa K."/>
            <person name="Katayama T."/>
            <person name="Toyoda A."/>
            <person name="Kunieda T."/>
        </authorList>
    </citation>
    <scope>NUCLEOTIDE SEQUENCE [LARGE SCALE GENOMIC DNA]</scope>
    <source>
        <strain evidence="17 18">YOKOZUNA-1</strain>
    </source>
</reference>
<keyword evidence="9 14" id="KW-0472">Membrane</keyword>
<comment type="similarity">
    <text evidence="2 15">Belongs to the mitochondrial carrier (TC 2.A.29) family.</text>
</comment>
<comment type="function">
    <text evidence="11">Facilitates flavin adenine dinucleotide (FAD) translocation across the mitochondrial inner membrane into the mitochondrial matrix where it acts as a redox cofactor to assist flavoenzyme activities in fundamental metabolic processes including fatty acid beta-oxidation, amino acid and choline metabolism as well as mitochondrial electron transportation. In particular, provides FAD to DLD dehydrogenase of the glycine cleavage system, part of mitochondrial one-carbon metabolic pathway involved in neural tube closure in early embryogenesis.</text>
</comment>
<feature type="repeat" description="Solcar" evidence="14">
    <location>
        <begin position="35"/>
        <end position="126"/>
    </location>
</feature>
<gene>
    <name evidence="17" type="primary">RvY_00689-1</name>
    <name evidence="17" type="synonym">RvY_00689.1</name>
    <name evidence="17" type="ORF">RvY_00689</name>
</gene>
<name>A0A1D1UEJ0_RAMVA</name>
<comment type="subcellular location">
    <subcellularLocation>
        <location evidence="1">Mitochondrion inner membrane</location>
        <topology evidence="1">Multi-pass membrane protein</topology>
    </subcellularLocation>
</comment>
<accession>A0A1D1UEJ0</accession>
<evidence type="ECO:0000256" key="5">
    <source>
        <dbReference type="ARBA" id="ARBA00022737"/>
    </source>
</evidence>
<evidence type="ECO:0000256" key="4">
    <source>
        <dbReference type="ARBA" id="ARBA00022692"/>
    </source>
</evidence>
<evidence type="ECO:0000256" key="12">
    <source>
        <dbReference type="ARBA" id="ARBA00070508"/>
    </source>
</evidence>
<sequence>MSRSSSLSDADAKIASAPAPVPVVPRSKFAEVLGQEQISHLVAGISGGVVSTVVLHPLDLIKVRFAVNDGTSPHSAVVDRGLKYAFTHTWKEGGIRALYQGVTPSILGSGTSWGIYFLIYNMTKDWMSTKADGTAQELGPGQHMLAAANAGILTLIPTNPIWVVKTRMCLQYNKALDIPPEKQYKGMIDCFRKVYVHEGIKGLYKGFVPGMFGVSHGAVQFMVYEQLKRFANRQKKAGDEAKLGTFEYLSYAAISKLVAATTTYPYQVVRARIQDQHKHYNGIFDVIKRTWRREKLLGFYKGLMPYLLAVTPNVCLVFLTYEKLAPHPPAVPERVYAKDREY</sequence>
<evidence type="ECO:0000256" key="8">
    <source>
        <dbReference type="ARBA" id="ARBA00023128"/>
    </source>
</evidence>
<dbReference type="InterPro" id="IPR023395">
    <property type="entry name" value="MCP_dom_sf"/>
</dbReference>
<dbReference type="PROSITE" id="PS50920">
    <property type="entry name" value="SOLCAR"/>
    <property type="match status" value="3"/>
</dbReference>
<dbReference type="PRINTS" id="PR00926">
    <property type="entry name" value="MITOCARRIER"/>
</dbReference>
<dbReference type="FunFam" id="1.50.40.10:FF:000025">
    <property type="entry name" value="mitochondrial folate transporter/carrier"/>
    <property type="match status" value="1"/>
</dbReference>
<protein>
    <recommendedName>
        <fullName evidence="12">Solute carrier family 25 member 32</fullName>
    </recommendedName>
    <alternativeName>
        <fullName evidence="13">Mitochondrial FAD transporter</fullName>
    </alternativeName>
</protein>
<evidence type="ECO:0000256" key="11">
    <source>
        <dbReference type="ARBA" id="ARBA00058619"/>
    </source>
</evidence>
<keyword evidence="6" id="KW-0999">Mitochondrion inner membrane</keyword>
<evidence type="ECO:0000256" key="2">
    <source>
        <dbReference type="ARBA" id="ARBA00006375"/>
    </source>
</evidence>
<evidence type="ECO:0000256" key="16">
    <source>
        <dbReference type="SAM" id="Phobius"/>
    </source>
</evidence>
<evidence type="ECO:0000256" key="10">
    <source>
        <dbReference type="ARBA" id="ARBA00050907"/>
    </source>
</evidence>
<dbReference type="Proteomes" id="UP000186922">
    <property type="component" value="Unassembled WGS sequence"/>
</dbReference>
<keyword evidence="4 14" id="KW-0812">Transmembrane</keyword>
<dbReference type="SUPFAM" id="SSF103506">
    <property type="entry name" value="Mitochondrial carrier"/>
    <property type="match status" value="1"/>
</dbReference>
<evidence type="ECO:0000256" key="9">
    <source>
        <dbReference type="ARBA" id="ARBA00023136"/>
    </source>
</evidence>